<dbReference type="PANTHER" id="PTHR11365:SF23">
    <property type="entry name" value="HYPOTHETICAL 5-OXOPROLINASE (EUROFUNG)-RELATED"/>
    <property type="match status" value="1"/>
</dbReference>
<dbReference type="PANTHER" id="PTHR11365">
    <property type="entry name" value="5-OXOPROLINASE RELATED"/>
    <property type="match status" value="1"/>
</dbReference>
<dbReference type="SUPFAM" id="SSF53067">
    <property type="entry name" value="Actin-like ATPase domain"/>
    <property type="match status" value="1"/>
</dbReference>
<dbReference type="GO" id="GO:0017168">
    <property type="term" value="F:5-oxoprolinase (ATP-hydrolyzing) activity"/>
    <property type="evidence" value="ECO:0007669"/>
    <property type="project" value="TreeGrafter"/>
</dbReference>
<evidence type="ECO:0000313" key="6">
    <source>
        <dbReference type="Proteomes" id="UP000502706"/>
    </source>
</evidence>
<sequence length="673" mass="72445">MHKYVISIDVGGTFTDCVVIEDSGRVTTAKARSSPSDNFKTGFFSSIEAAAAQLGMDASRLMENAIRIAHGSTVATNIMVQRGGARVGMITTKGHEGTLRLAKGMGRIHGEPAENLLHIAKARRPVPLVPAELIVGVTERVDVDGDVIIPLDEDEVRDAIARFRDAGVEAVACGFLWSFANPAHELRVRELIDESDLNVYTSLSHEVSPSLGEYERFTGTAINSMVGPSTSAYLSDVEGELRQRRYAGPFQIMQANGGTTTPEKVRNYPVMMIGSGPVGGLAACARAAEQVGSDNIIGTDMGGTSFEVGLIVDGAPLVQEETVVDKYVYRIPKLDVTSIAAGGGSIAWVDEINETLQVGPRSAGADPGPACYGFGGTEPTVTDANLLIGYIDPETRFGSGEKSGFRLSREAAYAAVSGLAERVGLPPLEVARGIVDVIENKMAALISNEVIGRGFDPRDFVAIAYGGAGPLHGYSYAAELGIRSVYVPGRLAPLWSAYGISASDVRHSFEQNLKMLPPFDAKVLAEVFGELMDRARGALAEEGFDEGKRRFELSLRMRYEGQGHDLRVEFPQENLDGRGVESVVEQFTELYEQRYGMATQLPEARVELVSAACHGFGEVSKYPRVGENGAGPEGGAERPPREVYWDRSGQPISTPVYDGMRMARIRPLRDRCS</sequence>
<reference evidence="5 6" key="1">
    <citation type="submission" date="2019-10" db="EMBL/GenBank/DDBJ databases">
        <title>Rubrobacter sp nov SCSIO 52915 isolated from a deep-sea sediment in the South China Sea.</title>
        <authorList>
            <person name="Chen R.W."/>
        </authorList>
    </citation>
    <scope>NUCLEOTIDE SEQUENCE [LARGE SCALE GENOMIC DNA]</scope>
    <source>
        <strain evidence="5 6">SCSIO 52915</strain>
    </source>
</reference>
<feature type="domain" description="Acetophenone carboxylase-like C-terminal" evidence="4">
    <location>
        <begin position="521"/>
        <end position="648"/>
    </location>
</feature>
<name>A0A6G8PUM5_9ACTN</name>
<evidence type="ECO:0000259" key="2">
    <source>
        <dbReference type="Pfam" id="PF01968"/>
    </source>
</evidence>
<dbReference type="EMBL" id="CP045121">
    <property type="protein sequence ID" value="QIN77495.1"/>
    <property type="molecule type" value="Genomic_DNA"/>
</dbReference>
<dbReference type="InterPro" id="IPR043129">
    <property type="entry name" value="ATPase_NBD"/>
</dbReference>
<proteinExistence type="predicted"/>
<dbReference type="InterPro" id="IPR045079">
    <property type="entry name" value="Oxoprolinase-like"/>
</dbReference>
<dbReference type="Gene3D" id="3.30.420.40">
    <property type="match status" value="1"/>
</dbReference>
<feature type="region of interest" description="Disordered" evidence="1">
    <location>
        <begin position="624"/>
        <end position="650"/>
    </location>
</feature>
<feature type="domain" description="Hydantoinase A/oxoprolinase" evidence="2">
    <location>
        <begin position="216"/>
        <end position="507"/>
    </location>
</feature>
<dbReference type="GO" id="GO:0005829">
    <property type="term" value="C:cytosol"/>
    <property type="evidence" value="ECO:0007669"/>
    <property type="project" value="TreeGrafter"/>
</dbReference>
<organism evidence="5 6">
    <name type="scientific">Rubrobacter marinus</name>
    <dbReference type="NCBI Taxonomy" id="2653852"/>
    <lineage>
        <taxon>Bacteria</taxon>
        <taxon>Bacillati</taxon>
        <taxon>Actinomycetota</taxon>
        <taxon>Rubrobacteria</taxon>
        <taxon>Rubrobacterales</taxon>
        <taxon>Rubrobacteraceae</taxon>
        <taxon>Rubrobacter</taxon>
    </lineage>
</organism>
<gene>
    <name evidence="5" type="ORF">GBA65_02125</name>
</gene>
<dbReference type="Pfam" id="PF05378">
    <property type="entry name" value="Hydant_A_N"/>
    <property type="match status" value="1"/>
</dbReference>
<dbReference type="InterPro" id="IPR049517">
    <property type="entry name" value="ACX-like_C"/>
</dbReference>
<dbReference type="InterPro" id="IPR008040">
    <property type="entry name" value="Hydant_A_N"/>
</dbReference>
<dbReference type="GO" id="GO:0006749">
    <property type="term" value="P:glutathione metabolic process"/>
    <property type="evidence" value="ECO:0007669"/>
    <property type="project" value="TreeGrafter"/>
</dbReference>
<dbReference type="InterPro" id="IPR002821">
    <property type="entry name" value="Hydantoinase_A"/>
</dbReference>
<feature type="domain" description="Hydantoinase/oxoprolinase N-terminal" evidence="3">
    <location>
        <begin position="6"/>
        <end position="194"/>
    </location>
</feature>
<evidence type="ECO:0000259" key="3">
    <source>
        <dbReference type="Pfam" id="PF05378"/>
    </source>
</evidence>
<feature type="compositionally biased region" description="Basic and acidic residues" evidence="1">
    <location>
        <begin position="635"/>
        <end position="645"/>
    </location>
</feature>
<keyword evidence="6" id="KW-1185">Reference proteome</keyword>
<evidence type="ECO:0000259" key="4">
    <source>
        <dbReference type="Pfam" id="PF19278"/>
    </source>
</evidence>
<evidence type="ECO:0000256" key="1">
    <source>
        <dbReference type="SAM" id="MobiDB-lite"/>
    </source>
</evidence>
<dbReference type="Proteomes" id="UP000502706">
    <property type="component" value="Chromosome"/>
</dbReference>
<dbReference type="Pfam" id="PF19278">
    <property type="entry name" value="Hydant_A_C"/>
    <property type="match status" value="1"/>
</dbReference>
<dbReference type="KEGG" id="rmar:GBA65_02125"/>
<protein>
    <submittedName>
        <fullName evidence="5">Hydantoinase/oxoprolinase family protein</fullName>
    </submittedName>
</protein>
<accession>A0A6G8PUM5</accession>
<evidence type="ECO:0000313" key="5">
    <source>
        <dbReference type="EMBL" id="QIN77495.1"/>
    </source>
</evidence>
<dbReference type="Pfam" id="PF01968">
    <property type="entry name" value="Hydantoinase_A"/>
    <property type="match status" value="1"/>
</dbReference>
<dbReference type="RefSeq" id="WP_166395176.1">
    <property type="nucleotide sequence ID" value="NZ_CP045121.1"/>
</dbReference>
<dbReference type="AlphaFoldDB" id="A0A6G8PUM5"/>